<protein>
    <submittedName>
        <fullName evidence="1">(thale cress) hypothetical protein</fullName>
    </submittedName>
</protein>
<dbReference type="EMBL" id="LR881466">
    <property type="protein sequence ID" value="CAD5315558.1"/>
    <property type="molecule type" value="Genomic_DNA"/>
</dbReference>
<evidence type="ECO:0000313" key="2">
    <source>
        <dbReference type="Proteomes" id="UP000516314"/>
    </source>
</evidence>
<name>A0A7G2E291_ARATH</name>
<gene>
    <name evidence="1" type="ORF">AT9943_LOCUS3921</name>
</gene>
<proteinExistence type="predicted"/>
<dbReference type="AlphaFoldDB" id="A0A7G2E291"/>
<organism evidence="1 2">
    <name type="scientific">Arabidopsis thaliana</name>
    <name type="common">Mouse-ear cress</name>
    <dbReference type="NCBI Taxonomy" id="3702"/>
    <lineage>
        <taxon>Eukaryota</taxon>
        <taxon>Viridiplantae</taxon>
        <taxon>Streptophyta</taxon>
        <taxon>Embryophyta</taxon>
        <taxon>Tracheophyta</taxon>
        <taxon>Spermatophyta</taxon>
        <taxon>Magnoliopsida</taxon>
        <taxon>eudicotyledons</taxon>
        <taxon>Gunneridae</taxon>
        <taxon>Pentapetalae</taxon>
        <taxon>rosids</taxon>
        <taxon>malvids</taxon>
        <taxon>Brassicales</taxon>
        <taxon>Brassicaceae</taxon>
        <taxon>Camelineae</taxon>
        <taxon>Arabidopsis</taxon>
    </lineage>
</organism>
<evidence type="ECO:0000313" key="1">
    <source>
        <dbReference type="EMBL" id="CAD5315558.1"/>
    </source>
</evidence>
<accession>A0A7G2E291</accession>
<sequence length="272" mass="31523">MSNQQSSHLISLHKDGLYRLNLNETTLLKLDLPFTLPAETEPVCILHCRGMMCLTLKENNDLAIWKPGSEEFKRIPMVIPGQTTNLLGFGYDRISNDYKITGPVRLWIADRSHTKNPRRKNTILCFDFAKEEYQELLSPMHTESKYSSWLGVLRGELCVIDHYPSLNNDICLWRPHRKGKEIMHWNIDPWKENVKAFNILNVGLACLDRNGNFDVGFACIARNEELFLVVKGNGRREDKVIVYNERREEFTEVPIGGSLKGFRCMSIYDNRF</sequence>
<reference evidence="1 2" key="1">
    <citation type="submission" date="2020-09" db="EMBL/GenBank/DDBJ databases">
        <authorList>
            <person name="Ashkenazy H."/>
        </authorList>
    </citation>
    <scope>NUCLEOTIDE SEQUENCE [LARGE SCALE GENOMIC DNA]</scope>
    <source>
        <strain evidence="2">cv. Cdm-0</strain>
    </source>
</reference>
<dbReference type="Proteomes" id="UP000516314">
    <property type="component" value="Chromosome 1"/>
</dbReference>